<dbReference type="AlphaFoldDB" id="A0AAJ2U580"/>
<protein>
    <submittedName>
        <fullName evidence="2">Uncharacterized protein</fullName>
    </submittedName>
</protein>
<dbReference type="RefSeq" id="WP_323467867.1">
    <property type="nucleotide sequence ID" value="NZ_JAWJAY010000312.1"/>
</dbReference>
<reference evidence="2" key="1">
    <citation type="submission" date="2023-10" db="EMBL/GenBank/DDBJ databases">
        <title>Screening of Alkalihalophilus pseudofirmusBZ-TG-HK211 and Its Alleviation of Salt Stress on Rapeseed Growth.</title>
        <authorList>
            <person name="Zhao B."/>
            <person name="Guo T."/>
        </authorList>
    </citation>
    <scope>NUCLEOTIDE SEQUENCE</scope>
    <source>
        <strain evidence="2">BZ-TG-HK211</strain>
    </source>
</reference>
<gene>
    <name evidence="2" type="ORF">RYX45_21085</name>
</gene>
<organism evidence="2 3">
    <name type="scientific">Alkalihalophilus pseudofirmus</name>
    <name type="common">Bacillus pseudofirmus</name>
    <dbReference type="NCBI Taxonomy" id="79885"/>
    <lineage>
        <taxon>Bacteria</taxon>
        <taxon>Bacillati</taxon>
        <taxon>Bacillota</taxon>
        <taxon>Bacilli</taxon>
        <taxon>Bacillales</taxon>
        <taxon>Bacillaceae</taxon>
        <taxon>Alkalihalophilus</taxon>
    </lineage>
</organism>
<name>A0AAJ2U580_ALKPS</name>
<dbReference type="Proteomes" id="UP001285636">
    <property type="component" value="Unassembled WGS sequence"/>
</dbReference>
<keyword evidence="1" id="KW-0812">Transmembrane</keyword>
<comment type="caution">
    <text evidence="2">The sequence shown here is derived from an EMBL/GenBank/DDBJ whole genome shotgun (WGS) entry which is preliminary data.</text>
</comment>
<sequence>MNKSTALVIVLMNLLIAFLGISLVIPVTPTIMNEL</sequence>
<feature type="transmembrane region" description="Helical" evidence="1">
    <location>
        <begin position="6"/>
        <end position="27"/>
    </location>
</feature>
<keyword evidence="1" id="KW-1133">Transmembrane helix</keyword>
<evidence type="ECO:0000313" key="2">
    <source>
        <dbReference type="EMBL" id="MDV2887667.1"/>
    </source>
</evidence>
<feature type="non-terminal residue" evidence="2">
    <location>
        <position position="35"/>
    </location>
</feature>
<evidence type="ECO:0000313" key="3">
    <source>
        <dbReference type="Proteomes" id="UP001285636"/>
    </source>
</evidence>
<evidence type="ECO:0000256" key="1">
    <source>
        <dbReference type="SAM" id="Phobius"/>
    </source>
</evidence>
<keyword evidence="1" id="KW-0472">Membrane</keyword>
<proteinExistence type="predicted"/>
<dbReference type="EMBL" id="JAWJAY010000312">
    <property type="protein sequence ID" value="MDV2887667.1"/>
    <property type="molecule type" value="Genomic_DNA"/>
</dbReference>
<accession>A0AAJ2U580</accession>